<comment type="caution">
    <text evidence="1">The sequence shown here is derived from an EMBL/GenBank/DDBJ whole genome shotgun (WGS) entry which is preliminary data.</text>
</comment>
<evidence type="ECO:0000313" key="1">
    <source>
        <dbReference type="EMBL" id="GCA94170.1"/>
    </source>
</evidence>
<evidence type="ECO:0000313" key="2">
    <source>
        <dbReference type="Proteomes" id="UP000321223"/>
    </source>
</evidence>
<protein>
    <submittedName>
        <fullName evidence="1">Uncharacterized protein</fullName>
    </submittedName>
</protein>
<dbReference type="Proteomes" id="UP000321223">
    <property type="component" value="Unassembled WGS sequence"/>
</dbReference>
<name>A0A510PKQ3_MICAE</name>
<accession>A0A510PKQ3</accession>
<reference evidence="1 2" key="1">
    <citation type="journal article" date="2019" name="Appl. Environ. Microbiol.">
        <title>Co-occurrence of broad and narrow host-range viruses infecting the toxic bloom-forming cyanobacterium Microcystis aeruginosa.</title>
        <authorList>
            <person name="Morimoto D."/>
            <person name="Tominaga K."/>
            <person name="Nishimura Y."/>
            <person name="Yoshida N."/>
            <person name="Kimura S."/>
            <person name="Sako Y."/>
            <person name="Yoshida T."/>
        </authorList>
    </citation>
    <scope>NUCLEOTIDE SEQUENCE [LARGE SCALE GENOMIC DNA]</scope>
    <source>
        <strain evidence="1 2">11-30S32</strain>
    </source>
</reference>
<gene>
    <name evidence="1" type="ORF">MAE30S32_28220</name>
</gene>
<dbReference type="EMBL" id="BHVU01000174">
    <property type="protein sequence ID" value="GCA94170.1"/>
    <property type="molecule type" value="Genomic_DNA"/>
</dbReference>
<dbReference type="AlphaFoldDB" id="A0A510PKQ3"/>
<proteinExistence type="predicted"/>
<organism evidence="1 2">
    <name type="scientific">Microcystis aeruginosa 11-30S32</name>
    <dbReference type="NCBI Taxonomy" id="2358142"/>
    <lineage>
        <taxon>Bacteria</taxon>
        <taxon>Bacillati</taxon>
        <taxon>Cyanobacteriota</taxon>
        <taxon>Cyanophyceae</taxon>
        <taxon>Oscillatoriophycideae</taxon>
        <taxon>Chroococcales</taxon>
        <taxon>Microcystaceae</taxon>
        <taxon>Microcystis</taxon>
    </lineage>
</organism>
<sequence>MENTKELLSESKGELIGKLNERYGIGKSVTYKRLEFLEISIRQSEGISFLFSAEIQILDDLHEWIKQGKSMIHFPKPGKLAISESGSIESASAKIEYTTAEEGNQINQLIRVAQEQAAGLLMAQNILAAQYKDNPDLLPEDLRSKVRATEEAVAPKSIDPEKYALSLIAKMKTA</sequence>
<dbReference type="RefSeq" id="WP_147071548.1">
    <property type="nucleotide sequence ID" value="NZ_BHVU01000174.1"/>
</dbReference>